<dbReference type="EC" id="5.6.2.4" evidence="7"/>
<evidence type="ECO:0000256" key="4">
    <source>
        <dbReference type="ARBA" id="ARBA00022840"/>
    </source>
</evidence>
<dbReference type="PANTHER" id="PTHR11070:SF17">
    <property type="entry name" value="DNA HELICASE IV"/>
    <property type="match status" value="1"/>
</dbReference>
<evidence type="ECO:0000256" key="9">
    <source>
        <dbReference type="PROSITE-ProRule" id="PRU00560"/>
    </source>
</evidence>
<dbReference type="Pfam" id="PF13361">
    <property type="entry name" value="UvrD_C"/>
    <property type="match status" value="1"/>
</dbReference>
<protein>
    <recommendedName>
        <fullName evidence="7">DNA 3'-5' helicase</fullName>
        <ecNumber evidence="7">5.6.2.4</ecNumber>
    </recommendedName>
</protein>
<evidence type="ECO:0000256" key="8">
    <source>
        <dbReference type="ARBA" id="ARBA00048988"/>
    </source>
</evidence>
<keyword evidence="5" id="KW-0413">Isomerase</keyword>
<dbReference type="GO" id="GO:0005524">
    <property type="term" value="F:ATP binding"/>
    <property type="evidence" value="ECO:0007669"/>
    <property type="project" value="UniProtKB-UniRule"/>
</dbReference>
<evidence type="ECO:0000256" key="6">
    <source>
        <dbReference type="ARBA" id="ARBA00034617"/>
    </source>
</evidence>
<dbReference type="AlphaFoldDB" id="A0A955RIL7"/>
<feature type="binding site" evidence="9">
    <location>
        <begin position="199"/>
        <end position="206"/>
    </location>
    <ligand>
        <name>ATP</name>
        <dbReference type="ChEBI" id="CHEBI:30616"/>
    </ligand>
</feature>
<evidence type="ECO:0000256" key="7">
    <source>
        <dbReference type="ARBA" id="ARBA00034808"/>
    </source>
</evidence>
<organism evidence="12 13">
    <name type="scientific">Candidatus Dojkabacteria bacterium</name>
    <dbReference type="NCBI Taxonomy" id="2099670"/>
    <lineage>
        <taxon>Bacteria</taxon>
        <taxon>Candidatus Dojkabacteria</taxon>
    </lineage>
</organism>
<dbReference type="GO" id="GO:0043138">
    <property type="term" value="F:3'-5' DNA helicase activity"/>
    <property type="evidence" value="ECO:0007669"/>
    <property type="project" value="UniProtKB-EC"/>
</dbReference>
<feature type="coiled-coil region" evidence="10">
    <location>
        <begin position="12"/>
        <end position="39"/>
    </location>
</feature>
<dbReference type="GO" id="GO:0005829">
    <property type="term" value="C:cytosol"/>
    <property type="evidence" value="ECO:0007669"/>
    <property type="project" value="TreeGrafter"/>
</dbReference>
<comment type="catalytic activity">
    <reaction evidence="6">
        <text>Couples ATP hydrolysis with the unwinding of duplex DNA by translocating in the 3'-5' direction.</text>
        <dbReference type="EC" id="5.6.2.4"/>
    </reaction>
</comment>
<proteinExistence type="predicted"/>
<gene>
    <name evidence="12" type="ORF">KC909_00695</name>
</gene>
<comment type="catalytic activity">
    <reaction evidence="8">
        <text>ATP + H2O = ADP + phosphate + H(+)</text>
        <dbReference type="Rhea" id="RHEA:13065"/>
        <dbReference type="ChEBI" id="CHEBI:15377"/>
        <dbReference type="ChEBI" id="CHEBI:15378"/>
        <dbReference type="ChEBI" id="CHEBI:30616"/>
        <dbReference type="ChEBI" id="CHEBI:43474"/>
        <dbReference type="ChEBI" id="CHEBI:456216"/>
        <dbReference type="EC" id="5.6.2.4"/>
    </reaction>
</comment>
<keyword evidence="1 9" id="KW-0547">Nucleotide-binding</keyword>
<keyword evidence="10" id="KW-0175">Coiled coil</keyword>
<dbReference type="PROSITE" id="PS51198">
    <property type="entry name" value="UVRD_HELICASE_ATP_BIND"/>
    <property type="match status" value="1"/>
</dbReference>
<dbReference type="GO" id="GO:0000725">
    <property type="term" value="P:recombinational repair"/>
    <property type="evidence" value="ECO:0007669"/>
    <property type="project" value="TreeGrafter"/>
</dbReference>
<accession>A0A955RIL7</accession>
<reference evidence="12" key="1">
    <citation type="submission" date="2020-04" db="EMBL/GenBank/DDBJ databases">
        <authorList>
            <person name="Zhang T."/>
        </authorList>
    </citation>
    <scope>NUCLEOTIDE SEQUENCE</scope>
    <source>
        <strain evidence="12">HKST-UBA14</strain>
    </source>
</reference>
<keyword evidence="4 9" id="KW-0067">ATP-binding</keyword>
<dbReference type="InterPro" id="IPR014016">
    <property type="entry name" value="UvrD-like_ATP-bd"/>
</dbReference>
<keyword evidence="2 9" id="KW-0378">Hydrolase</keyword>
<dbReference type="EMBL" id="JAGQLK010000008">
    <property type="protein sequence ID" value="MCA9382858.1"/>
    <property type="molecule type" value="Genomic_DNA"/>
</dbReference>
<sequence length="578" mass="66753">MQDSFNLVSEAKAELDAKIVLLKDEIKKLENTVAKVKSSIGVWYKEDDAETAKASIVSAQNAISDYKELIPSPYFSKIKLDNFPQKELFISKFTFPRGNVYSWVAPVAKLRFQNIGKTNYTLLNGQVIEIQILEKSKFKIRNQELKDLVVEDRSGVNKYLTDNRSEHKVYGLVDIIEKMEAYQDELIRMQPEGSILISGSAGSGKTTLALHKIAYLALSEEFKDVYKPKQMIVFVQDEGTKDYFNSLLPNLGIDDVTITTFLSWAKEKLKINHTVVEHSFAELAKNIILENAKKRILQQETEIDDNGNIIESLKSTYLREFEYDEYVLFEEQLTKNILDRYDITILMSAFLNNNKIEDKEKYSLIAVDEAENYLPQQISLLKNFINKSTRSIIYIGDLKQKTKAFALEKWSEVREVFQEKNTIKLPKSYRNTRQIIEYLNNRGFTLDIPVELKEGPEVVEREIRDLDELVQEIRNNLEGIEREILVGIIVDREEIKIKLQNMFNDYNVKILTIIEAQGVEFESVILVNESTQDSDDKLILGHFELMTEFIKIKKNLFYVGVTRAMNQLVVINYSTKTG</sequence>
<dbReference type="PANTHER" id="PTHR11070">
    <property type="entry name" value="UVRD / RECB / PCRA DNA HELICASE FAMILY MEMBER"/>
    <property type="match status" value="1"/>
</dbReference>
<feature type="domain" description="UvrD-like helicase ATP-binding" evidence="11">
    <location>
        <begin position="178"/>
        <end position="432"/>
    </location>
</feature>
<evidence type="ECO:0000313" key="13">
    <source>
        <dbReference type="Proteomes" id="UP000783287"/>
    </source>
</evidence>
<evidence type="ECO:0000256" key="3">
    <source>
        <dbReference type="ARBA" id="ARBA00022806"/>
    </source>
</evidence>
<dbReference type="Proteomes" id="UP000783287">
    <property type="component" value="Unassembled WGS sequence"/>
</dbReference>
<evidence type="ECO:0000256" key="5">
    <source>
        <dbReference type="ARBA" id="ARBA00023235"/>
    </source>
</evidence>
<evidence type="ECO:0000259" key="11">
    <source>
        <dbReference type="PROSITE" id="PS51198"/>
    </source>
</evidence>
<evidence type="ECO:0000313" key="12">
    <source>
        <dbReference type="EMBL" id="MCA9382858.1"/>
    </source>
</evidence>
<evidence type="ECO:0000256" key="1">
    <source>
        <dbReference type="ARBA" id="ARBA00022741"/>
    </source>
</evidence>
<dbReference type="SUPFAM" id="SSF52540">
    <property type="entry name" value="P-loop containing nucleoside triphosphate hydrolases"/>
    <property type="match status" value="1"/>
</dbReference>
<evidence type="ECO:0000256" key="2">
    <source>
        <dbReference type="ARBA" id="ARBA00022801"/>
    </source>
</evidence>
<comment type="caution">
    <text evidence="12">The sequence shown here is derived from an EMBL/GenBank/DDBJ whole genome shotgun (WGS) entry which is preliminary data.</text>
</comment>
<name>A0A955RIL7_9BACT</name>
<reference evidence="12" key="2">
    <citation type="journal article" date="2021" name="Microbiome">
        <title>Successional dynamics and alternative stable states in a saline activated sludge microbial community over 9 years.</title>
        <authorList>
            <person name="Wang Y."/>
            <person name="Ye J."/>
            <person name="Ju F."/>
            <person name="Liu L."/>
            <person name="Boyd J.A."/>
            <person name="Deng Y."/>
            <person name="Parks D.H."/>
            <person name="Jiang X."/>
            <person name="Yin X."/>
            <person name="Woodcroft B.J."/>
            <person name="Tyson G.W."/>
            <person name="Hugenholtz P."/>
            <person name="Polz M.F."/>
            <person name="Zhang T."/>
        </authorList>
    </citation>
    <scope>NUCLEOTIDE SEQUENCE</scope>
    <source>
        <strain evidence="12">HKST-UBA14</strain>
    </source>
</reference>
<dbReference type="GO" id="GO:0016787">
    <property type="term" value="F:hydrolase activity"/>
    <property type="evidence" value="ECO:0007669"/>
    <property type="project" value="UniProtKB-UniRule"/>
</dbReference>
<evidence type="ECO:0000256" key="10">
    <source>
        <dbReference type="SAM" id="Coils"/>
    </source>
</evidence>
<dbReference type="InterPro" id="IPR027417">
    <property type="entry name" value="P-loop_NTPase"/>
</dbReference>
<dbReference type="Gene3D" id="3.40.50.300">
    <property type="entry name" value="P-loop containing nucleotide triphosphate hydrolases"/>
    <property type="match status" value="2"/>
</dbReference>
<keyword evidence="3 9" id="KW-0347">Helicase</keyword>
<dbReference type="GO" id="GO:0003677">
    <property type="term" value="F:DNA binding"/>
    <property type="evidence" value="ECO:0007669"/>
    <property type="project" value="InterPro"/>
</dbReference>
<dbReference type="InterPro" id="IPR014017">
    <property type="entry name" value="DNA_helicase_UvrD-like_C"/>
</dbReference>
<dbReference type="InterPro" id="IPR000212">
    <property type="entry name" value="DNA_helicase_UvrD/REP"/>
</dbReference>